<dbReference type="OrthoDB" id="1530339at2759"/>
<dbReference type="Proteomes" id="UP000626092">
    <property type="component" value="Unassembled WGS sequence"/>
</dbReference>
<proteinExistence type="predicted"/>
<comment type="caution">
    <text evidence="1">The sequence shown here is derived from an EMBL/GenBank/DDBJ whole genome shotgun (WGS) entry which is preliminary data.</text>
</comment>
<evidence type="ECO:0000313" key="2">
    <source>
        <dbReference type="Proteomes" id="UP000626092"/>
    </source>
</evidence>
<dbReference type="EMBL" id="WJXA01000002">
    <property type="protein sequence ID" value="KAF7151072.1"/>
    <property type="molecule type" value="Genomic_DNA"/>
</dbReference>
<gene>
    <name evidence="1" type="ORF">RHSIM_Rhsim02G0072500</name>
</gene>
<evidence type="ECO:0000313" key="1">
    <source>
        <dbReference type="EMBL" id="KAF7151072.1"/>
    </source>
</evidence>
<reference evidence="1" key="1">
    <citation type="submission" date="2019-11" db="EMBL/GenBank/DDBJ databases">
        <authorList>
            <person name="Liu Y."/>
            <person name="Hou J."/>
            <person name="Li T.-Q."/>
            <person name="Guan C.-H."/>
            <person name="Wu X."/>
            <person name="Wu H.-Z."/>
            <person name="Ling F."/>
            <person name="Zhang R."/>
            <person name="Shi X.-G."/>
            <person name="Ren J.-P."/>
            <person name="Chen E.-F."/>
            <person name="Sun J.-M."/>
        </authorList>
    </citation>
    <scope>NUCLEOTIDE SEQUENCE</scope>
    <source>
        <strain evidence="1">Adult_tree_wgs_1</strain>
        <tissue evidence="1">Leaves</tissue>
    </source>
</reference>
<organism evidence="1 2">
    <name type="scientific">Rhododendron simsii</name>
    <name type="common">Sims's rhododendron</name>
    <dbReference type="NCBI Taxonomy" id="118357"/>
    <lineage>
        <taxon>Eukaryota</taxon>
        <taxon>Viridiplantae</taxon>
        <taxon>Streptophyta</taxon>
        <taxon>Embryophyta</taxon>
        <taxon>Tracheophyta</taxon>
        <taxon>Spermatophyta</taxon>
        <taxon>Magnoliopsida</taxon>
        <taxon>eudicotyledons</taxon>
        <taxon>Gunneridae</taxon>
        <taxon>Pentapetalae</taxon>
        <taxon>asterids</taxon>
        <taxon>Ericales</taxon>
        <taxon>Ericaceae</taxon>
        <taxon>Ericoideae</taxon>
        <taxon>Rhodoreae</taxon>
        <taxon>Rhododendron</taxon>
    </lineage>
</organism>
<accession>A0A834HBL2</accession>
<sequence>MGDYQFTLTGEGGSDVVMTWNGLTYWKLSMDTRVYKVSNLPASYMVLNETGLYLVGANSSVVVVQLNLGESKFRIAKLEYNGRSHLQCSCPPGFHVNNQTNDGCSPVYDSYSLPSACNASENDDLKVPTSYMKLGDGPYGKNDSRRNQLFPIASLVLLPSSPANRTRLLKHTGETCAVQSVK</sequence>
<keyword evidence="2" id="KW-1185">Reference proteome</keyword>
<protein>
    <submittedName>
        <fullName evidence="1">Uncharacterized protein</fullName>
    </submittedName>
</protein>
<dbReference type="AlphaFoldDB" id="A0A834HBL2"/>
<name>A0A834HBL2_RHOSS</name>